<dbReference type="EMBL" id="CAEZXL010000013">
    <property type="protein sequence ID" value="CAB4679672.1"/>
    <property type="molecule type" value="Genomic_DNA"/>
</dbReference>
<dbReference type="Gene3D" id="3.20.80.10">
    <property type="entry name" value="Regulatory factor, effector binding domain"/>
    <property type="match status" value="1"/>
</dbReference>
<name>A0A6J6N0L5_9ZZZZ</name>
<dbReference type="InterPro" id="IPR006917">
    <property type="entry name" value="SOUL_heme-bd"/>
</dbReference>
<dbReference type="InterPro" id="IPR011256">
    <property type="entry name" value="Reg_factor_effector_dom_sf"/>
</dbReference>
<dbReference type="PANTHER" id="PTHR11220:SF1">
    <property type="entry name" value="HEME-BINDING PROTEIN 2"/>
    <property type="match status" value="1"/>
</dbReference>
<dbReference type="PANTHER" id="PTHR11220">
    <property type="entry name" value="HEME-BINDING PROTEIN-RELATED"/>
    <property type="match status" value="1"/>
</dbReference>
<dbReference type="SUPFAM" id="SSF55136">
    <property type="entry name" value="Probable bacterial effector-binding domain"/>
    <property type="match status" value="1"/>
</dbReference>
<evidence type="ECO:0000313" key="1">
    <source>
        <dbReference type="EMBL" id="CAB4679672.1"/>
    </source>
</evidence>
<organism evidence="1">
    <name type="scientific">freshwater metagenome</name>
    <dbReference type="NCBI Taxonomy" id="449393"/>
    <lineage>
        <taxon>unclassified sequences</taxon>
        <taxon>metagenomes</taxon>
        <taxon>ecological metagenomes</taxon>
    </lineage>
</organism>
<sequence length="177" mass="19602">MTEQQPFTLIASYPGFEVRHYPTYVLVQVETKGEFSSAASRAFRPLVNYISGNNRSAEKFAMTAPVLHAPDKNAKDHVVSFVLPKDVSIKDLPLPVDAQVTTKEVQGHFAAAVRFRGLADYENFKSLGDQLIVDVKSAGLKAVGDPYYARFDPPWKPGFLRRNEAIIALDGYPSKGK</sequence>
<accession>A0A6J6N0L5</accession>
<proteinExistence type="predicted"/>
<gene>
    <name evidence="1" type="ORF">UFOPK2373_00159</name>
</gene>
<protein>
    <submittedName>
        <fullName evidence="1">Unannotated protein</fullName>
    </submittedName>
</protein>
<dbReference type="Pfam" id="PF04832">
    <property type="entry name" value="SOUL"/>
    <property type="match status" value="1"/>
</dbReference>
<dbReference type="AlphaFoldDB" id="A0A6J6N0L5"/>
<reference evidence="1" key="1">
    <citation type="submission" date="2020-05" db="EMBL/GenBank/DDBJ databases">
        <authorList>
            <person name="Chiriac C."/>
            <person name="Salcher M."/>
            <person name="Ghai R."/>
            <person name="Kavagutti S V."/>
        </authorList>
    </citation>
    <scope>NUCLEOTIDE SEQUENCE</scope>
</reference>